<comment type="caution">
    <text evidence="2">The sequence shown here is derived from an EMBL/GenBank/DDBJ whole genome shotgun (WGS) entry which is preliminary data.</text>
</comment>
<protein>
    <submittedName>
        <fullName evidence="2">Uncharacterized protein</fullName>
    </submittedName>
</protein>
<dbReference type="Proteomes" id="UP000634136">
    <property type="component" value="Unassembled WGS sequence"/>
</dbReference>
<evidence type="ECO:0000313" key="2">
    <source>
        <dbReference type="EMBL" id="KAF7816843.1"/>
    </source>
</evidence>
<keyword evidence="3" id="KW-1185">Reference proteome</keyword>
<evidence type="ECO:0000313" key="3">
    <source>
        <dbReference type="Proteomes" id="UP000634136"/>
    </source>
</evidence>
<accession>A0A834WDB3</accession>
<feature type="region of interest" description="Disordered" evidence="1">
    <location>
        <begin position="1"/>
        <end position="26"/>
    </location>
</feature>
<reference evidence="2" key="1">
    <citation type="submission" date="2020-09" db="EMBL/GenBank/DDBJ databases">
        <title>Genome-Enabled Discovery of Anthraquinone Biosynthesis in Senna tora.</title>
        <authorList>
            <person name="Kang S.-H."/>
            <person name="Pandey R.P."/>
            <person name="Lee C.-M."/>
            <person name="Sim J.-S."/>
            <person name="Jeong J.-T."/>
            <person name="Choi B.-S."/>
            <person name="Jung M."/>
            <person name="Ginzburg D."/>
            <person name="Zhao K."/>
            <person name="Won S.Y."/>
            <person name="Oh T.-J."/>
            <person name="Yu Y."/>
            <person name="Kim N.-H."/>
            <person name="Lee O.R."/>
            <person name="Lee T.-H."/>
            <person name="Bashyal P."/>
            <person name="Kim T.-S."/>
            <person name="Lee W.-H."/>
            <person name="Kawkins C."/>
            <person name="Kim C.-K."/>
            <person name="Kim J.S."/>
            <person name="Ahn B.O."/>
            <person name="Rhee S.Y."/>
            <person name="Sohng J.K."/>
        </authorList>
    </citation>
    <scope>NUCLEOTIDE SEQUENCE</scope>
    <source>
        <tissue evidence="2">Leaf</tissue>
    </source>
</reference>
<gene>
    <name evidence="2" type="ORF">G2W53_030812</name>
</gene>
<name>A0A834WDB3_9FABA</name>
<sequence>MGKQLGFGKSPKRSNPLIVLRPLNNA</sequence>
<evidence type="ECO:0000256" key="1">
    <source>
        <dbReference type="SAM" id="MobiDB-lite"/>
    </source>
</evidence>
<organism evidence="2 3">
    <name type="scientific">Senna tora</name>
    <dbReference type="NCBI Taxonomy" id="362788"/>
    <lineage>
        <taxon>Eukaryota</taxon>
        <taxon>Viridiplantae</taxon>
        <taxon>Streptophyta</taxon>
        <taxon>Embryophyta</taxon>
        <taxon>Tracheophyta</taxon>
        <taxon>Spermatophyta</taxon>
        <taxon>Magnoliopsida</taxon>
        <taxon>eudicotyledons</taxon>
        <taxon>Gunneridae</taxon>
        <taxon>Pentapetalae</taxon>
        <taxon>rosids</taxon>
        <taxon>fabids</taxon>
        <taxon>Fabales</taxon>
        <taxon>Fabaceae</taxon>
        <taxon>Caesalpinioideae</taxon>
        <taxon>Cassia clade</taxon>
        <taxon>Senna</taxon>
    </lineage>
</organism>
<dbReference type="EMBL" id="JAAIUW010000009">
    <property type="protein sequence ID" value="KAF7816843.1"/>
    <property type="molecule type" value="Genomic_DNA"/>
</dbReference>
<proteinExistence type="predicted"/>
<dbReference type="AlphaFoldDB" id="A0A834WDB3"/>